<dbReference type="SUPFAM" id="SSF52980">
    <property type="entry name" value="Restriction endonuclease-like"/>
    <property type="match status" value="1"/>
</dbReference>
<dbReference type="InterPro" id="IPR011335">
    <property type="entry name" value="Restrct_endonuc-II-like"/>
</dbReference>
<dbReference type="EMBL" id="AP025628">
    <property type="protein sequence ID" value="BDG62404.1"/>
    <property type="molecule type" value="Genomic_DNA"/>
</dbReference>
<name>A0AA35GBK2_9FIRM</name>
<evidence type="ECO:0000259" key="1">
    <source>
        <dbReference type="Pfam" id="PF05685"/>
    </source>
</evidence>
<dbReference type="InterPro" id="IPR008538">
    <property type="entry name" value="Uma2"/>
</dbReference>
<accession>A0AA35GBK2</accession>
<evidence type="ECO:0000313" key="2">
    <source>
        <dbReference type="EMBL" id="BDG62404.1"/>
    </source>
</evidence>
<reference evidence="2" key="1">
    <citation type="submission" date="2022-03" db="EMBL/GenBank/DDBJ databases">
        <title>Complete genome sequence of Caldinitratiruptor microaerophilus.</title>
        <authorList>
            <person name="Mukaiyama R."/>
            <person name="Nishiyama T."/>
            <person name="Ueda K."/>
        </authorList>
    </citation>
    <scope>NUCLEOTIDE SEQUENCE</scope>
    <source>
        <strain evidence="2">JCM 16183</strain>
    </source>
</reference>
<dbReference type="Proteomes" id="UP001163687">
    <property type="component" value="Chromosome"/>
</dbReference>
<dbReference type="PANTHER" id="PTHR34107:SF4">
    <property type="entry name" value="SLL1222 PROTEIN"/>
    <property type="match status" value="1"/>
</dbReference>
<protein>
    <recommendedName>
        <fullName evidence="1">Putative restriction endonuclease domain-containing protein</fullName>
    </recommendedName>
</protein>
<dbReference type="AlphaFoldDB" id="A0AA35GBK2"/>
<dbReference type="RefSeq" id="WP_264842991.1">
    <property type="nucleotide sequence ID" value="NZ_AP025628.1"/>
</dbReference>
<keyword evidence="3" id="KW-1185">Reference proteome</keyword>
<proteinExistence type="predicted"/>
<dbReference type="Gene3D" id="3.90.1570.10">
    <property type="entry name" value="tt1808, chain A"/>
    <property type="match status" value="1"/>
</dbReference>
<sequence>MTETRADIPGAGVEAELLRGARGPYRVADYMELPEDGPRFQLMRGWLVREPSPTERHQRAIGNLYVLLRRWVGARRLGTVYLAPFDVVLSDQDVVQPDILFVSADRRSVVTPKNVQGAPDLVVEVLSPGTDRRDRVVKLRIYAEARVREAWVVDPWAETLEVVALQEEGSGTTYRGDERPRSAVLGEPDFSVAEIFAE</sequence>
<feature type="domain" description="Putative restriction endonuclease" evidence="1">
    <location>
        <begin position="28"/>
        <end position="176"/>
    </location>
</feature>
<dbReference type="Pfam" id="PF05685">
    <property type="entry name" value="Uma2"/>
    <property type="match status" value="1"/>
</dbReference>
<dbReference type="PANTHER" id="PTHR34107">
    <property type="entry name" value="SLL0198 PROTEIN-RELATED"/>
    <property type="match status" value="1"/>
</dbReference>
<dbReference type="CDD" id="cd06260">
    <property type="entry name" value="DUF820-like"/>
    <property type="match status" value="1"/>
</dbReference>
<organism evidence="2 3">
    <name type="scientific">Caldinitratiruptor microaerophilus</name>
    <dbReference type="NCBI Taxonomy" id="671077"/>
    <lineage>
        <taxon>Bacteria</taxon>
        <taxon>Bacillati</taxon>
        <taxon>Bacillota</taxon>
        <taxon>Clostridia</taxon>
        <taxon>Eubacteriales</taxon>
        <taxon>Symbiobacteriaceae</taxon>
        <taxon>Caldinitratiruptor</taxon>
    </lineage>
</organism>
<gene>
    <name evidence="2" type="ORF">caldi_34940</name>
</gene>
<evidence type="ECO:0000313" key="3">
    <source>
        <dbReference type="Proteomes" id="UP001163687"/>
    </source>
</evidence>
<dbReference type="InterPro" id="IPR012296">
    <property type="entry name" value="Nuclease_put_TT1808"/>
</dbReference>
<dbReference type="KEGG" id="cmic:caldi_34940"/>